<dbReference type="InterPro" id="IPR003501">
    <property type="entry name" value="PTS_EIIB_2/3"/>
</dbReference>
<keyword evidence="2" id="KW-0813">Transport</keyword>
<keyword evidence="8 12" id="KW-0812">Transmembrane</keyword>
<dbReference type="GO" id="GO:0090563">
    <property type="term" value="F:protein-phosphocysteine-sugar phosphotransferase activity"/>
    <property type="evidence" value="ECO:0007669"/>
    <property type="project" value="TreeGrafter"/>
</dbReference>
<feature type="transmembrane region" description="Helical" evidence="12">
    <location>
        <begin position="466"/>
        <end position="489"/>
    </location>
</feature>
<feature type="transmembrane region" description="Helical" evidence="12">
    <location>
        <begin position="588"/>
        <end position="606"/>
    </location>
</feature>
<accession>A0A2W5IGE1</accession>
<keyword evidence="9" id="KW-0418">Kinase</keyword>
<dbReference type="PANTHER" id="PTHR30505">
    <property type="entry name" value="FRUCTOSE-LIKE PERMEASE"/>
    <property type="match status" value="1"/>
</dbReference>
<evidence type="ECO:0000256" key="4">
    <source>
        <dbReference type="ARBA" id="ARBA00022553"/>
    </source>
</evidence>
<dbReference type="Gene3D" id="3.40.50.2300">
    <property type="match status" value="1"/>
</dbReference>
<dbReference type="GO" id="GO:0005351">
    <property type="term" value="F:carbohydrate:proton symporter activity"/>
    <property type="evidence" value="ECO:0007669"/>
    <property type="project" value="InterPro"/>
</dbReference>
<feature type="transmembrane region" description="Helical" evidence="12">
    <location>
        <begin position="653"/>
        <end position="674"/>
    </location>
</feature>
<evidence type="ECO:0000256" key="12">
    <source>
        <dbReference type="SAM" id="Phobius"/>
    </source>
</evidence>
<dbReference type="InterPro" id="IPR006327">
    <property type="entry name" value="PTS_IIC_fruc"/>
</dbReference>
<feature type="transmembrane region" description="Helical" evidence="12">
    <location>
        <begin position="432"/>
        <end position="454"/>
    </location>
</feature>
<evidence type="ECO:0000256" key="8">
    <source>
        <dbReference type="ARBA" id="ARBA00022692"/>
    </source>
</evidence>
<dbReference type="InterPro" id="IPR002178">
    <property type="entry name" value="PTS_EIIA_type-2_dom"/>
</dbReference>
<dbReference type="InterPro" id="IPR003353">
    <property type="entry name" value="PTS_IIB_fruc"/>
</dbReference>
<evidence type="ECO:0000256" key="7">
    <source>
        <dbReference type="ARBA" id="ARBA00022683"/>
    </source>
</evidence>
<feature type="transmembrane region" description="Helical" evidence="12">
    <location>
        <begin position="321"/>
        <end position="342"/>
    </location>
</feature>
<evidence type="ECO:0000259" key="14">
    <source>
        <dbReference type="PROSITE" id="PS51099"/>
    </source>
</evidence>
<dbReference type="PANTHER" id="PTHR30505:SF0">
    <property type="entry name" value="FRUCTOSE-LIKE PTS SYSTEM EIIBC COMPONENT-RELATED"/>
    <property type="match status" value="1"/>
</dbReference>
<dbReference type="InterPro" id="IPR016152">
    <property type="entry name" value="PTrfase/Anion_transptr"/>
</dbReference>
<dbReference type="PROSITE" id="PS51099">
    <property type="entry name" value="PTS_EIIB_TYPE_2"/>
    <property type="match status" value="1"/>
</dbReference>
<reference evidence="16 17" key="1">
    <citation type="submission" date="2017-08" db="EMBL/GenBank/DDBJ databases">
        <title>Infants hospitalized years apart are colonized by the same room-sourced microbial strains.</title>
        <authorList>
            <person name="Brooks B."/>
            <person name="Olm M.R."/>
            <person name="Firek B.A."/>
            <person name="Baker R."/>
            <person name="Thomas B.C."/>
            <person name="Morowitz M.J."/>
            <person name="Banfield J.F."/>
        </authorList>
    </citation>
    <scope>NUCLEOTIDE SEQUENCE [LARGE SCALE GENOMIC DNA]</scope>
    <source>
        <strain evidence="16">S2_006_000_R1_57</strain>
    </source>
</reference>
<dbReference type="Gene3D" id="3.40.930.10">
    <property type="entry name" value="Mannitol-specific EII, Chain A"/>
    <property type="match status" value="1"/>
</dbReference>
<proteinExistence type="predicted"/>
<keyword evidence="6" id="KW-0808">Transferase</keyword>
<feature type="transmembrane region" description="Helical" evidence="12">
    <location>
        <begin position="613"/>
        <end position="633"/>
    </location>
</feature>
<keyword evidence="7" id="KW-0598">Phosphotransferase system</keyword>
<keyword evidence="5" id="KW-0762">Sugar transport</keyword>
<keyword evidence="10 12" id="KW-1133">Transmembrane helix</keyword>
<evidence type="ECO:0000259" key="13">
    <source>
        <dbReference type="PROSITE" id="PS51094"/>
    </source>
</evidence>
<dbReference type="SUPFAM" id="SSF55804">
    <property type="entry name" value="Phoshotransferase/anion transport protein"/>
    <property type="match status" value="1"/>
</dbReference>
<feature type="transmembrane region" description="Helical" evidence="12">
    <location>
        <begin position="390"/>
        <end position="412"/>
    </location>
</feature>
<dbReference type="InterPro" id="IPR013011">
    <property type="entry name" value="PTS_EIIB_2"/>
</dbReference>
<evidence type="ECO:0000313" key="16">
    <source>
        <dbReference type="EMBL" id="PZP90047.1"/>
    </source>
</evidence>
<feature type="domain" description="PTS EIIC type-2" evidence="15">
    <location>
        <begin position="311"/>
        <end position="681"/>
    </location>
</feature>
<keyword evidence="3" id="KW-1003">Cell membrane</keyword>
<dbReference type="SUPFAM" id="SSF52794">
    <property type="entry name" value="PTS system IIB component-like"/>
    <property type="match status" value="1"/>
</dbReference>
<dbReference type="GO" id="GO:0022877">
    <property type="term" value="F:protein-N(PI)-phosphohistidine-fructose phosphotransferase system transporter activity"/>
    <property type="evidence" value="ECO:0007669"/>
    <property type="project" value="InterPro"/>
</dbReference>
<sequence>MAPSFLTILSTDAILLDANLGESKSDVITALAQRIQDIGRSGDAEQLAHDIQAREDKSATGLPGGIAIPHCRTEAIAFPTIAFARLSHPVDFGANDGPADLIFVLATPVDGLISHTKLLSRLARALVHDEVLAQLRTAEDPTEVFQLLNGPLGNSGPLLPPAPARNNKLKLLAVTGCPTGIAHTYMSAEALEQSVRNNFPNVDLHIETQGAGDNTQLTQRQIDNADVVIFASDVSIKDRERFVNLPSISVGVRQALNSPNTVIQQAVELARLSRGESGLGSENAHRNRPHRSRTAFIKSIPSSFRGKLSGVGQAVMTGVSYMIPFIAAGGLLIALGFLIGGYEVSNVARQVLLHYSLSDLPPHMHYLLGAQGDGTLTTSRCGVPLYIGSVFYSLGQMAMDFIVPVLSGYIAYGLGGRPAIAPGFVGGGVSVLLGAGFLGGIVTGLLGGLVVLLFRLIPVPQWLETLMPVVILPLLGSLIVGSLMIFGLATPLAWAMTGLQNWLSSMNDTSAVLLGVLLGVMICSDLGGPINKSAYLFATAGLAAQSSGAFAVMAASMAAGMVPPLGLALATTLRKQLFTSNEQQNGKAAWLLGFSFVTEGAVPFAAADPLRVLPATILGGATAGGLSMALHVGCRAPHGGIFVIFAMDNPLGFLAAIAAGTLVTAVVVILLKALAHHKREEKSAVQPTSE</sequence>
<feature type="domain" description="PTS EIIB type-2" evidence="14">
    <location>
        <begin position="171"/>
        <end position="268"/>
    </location>
</feature>
<evidence type="ECO:0000256" key="6">
    <source>
        <dbReference type="ARBA" id="ARBA00022679"/>
    </source>
</evidence>
<dbReference type="CDD" id="cd00211">
    <property type="entry name" value="PTS_IIA_fru"/>
    <property type="match status" value="1"/>
</dbReference>
<dbReference type="RefSeq" id="WP_303678576.1">
    <property type="nucleotide sequence ID" value="NZ_CAKZIO010000003.1"/>
</dbReference>
<evidence type="ECO:0000256" key="10">
    <source>
        <dbReference type="ARBA" id="ARBA00022989"/>
    </source>
</evidence>
<evidence type="ECO:0000256" key="11">
    <source>
        <dbReference type="ARBA" id="ARBA00023136"/>
    </source>
</evidence>
<dbReference type="NCBIfam" id="TIGR01427">
    <property type="entry name" value="PTS_IIC_fructo"/>
    <property type="match status" value="1"/>
</dbReference>
<comment type="caution">
    <text evidence="16">The sequence shown here is derived from an EMBL/GenBank/DDBJ whole genome shotgun (WGS) entry which is preliminary data.</text>
</comment>
<dbReference type="AlphaFoldDB" id="A0A2W5IGE1"/>
<dbReference type="InterPro" id="IPR004715">
    <property type="entry name" value="PTS_IIA_fruc"/>
</dbReference>
<dbReference type="PROSITE" id="PS51094">
    <property type="entry name" value="PTS_EIIA_TYPE_2"/>
    <property type="match status" value="1"/>
</dbReference>
<dbReference type="GO" id="GO:0009401">
    <property type="term" value="P:phosphoenolpyruvate-dependent sugar phosphotransferase system"/>
    <property type="evidence" value="ECO:0007669"/>
    <property type="project" value="UniProtKB-KW"/>
</dbReference>
<evidence type="ECO:0000256" key="3">
    <source>
        <dbReference type="ARBA" id="ARBA00022475"/>
    </source>
</evidence>
<comment type="subcellular location">
    <subcellularLocation>
        <location evidence="1">Cell inner membrane</location>
        <topology evidence="1">Multi-pass membrane protein</topology>
    </subcellularLocation>
</comment>
<dbReference type="PROSITE" id="PS51104">
    <property type="entry name" value="PTS_EIIC_TYPE_2"/>
    <property type="match status" value="1"/>
</dbReference>
<gene>
    <name evidence="16" type="ORF">DI579_01470</name>
</gene>
<dbReference type="Proteomes" id="UP000248606">
    <property type="component" value="Unassembled WGS sequence"/>
</dbReference>
<evidence type="ECO:0000259" key="15">
    <source>
        <dbReference type="PROSITE" id="PS51104"/>
    </source>
</evidence>
<dbReference type="Pfam" id="PF02302">
    <property type="entry name" value="PTS_IIB"/>
    <property type="match status" value="1"/>
</dbReference>
<keyword evidence="11 12" id="KW-0472">Membrane</keyword>
<keyword evidence="4" id="KW-0597">Phosphoprotein</keyword>
<feature type="transmembrane region" description="Helical" evidence="12">
    <location>
        <begin position="509"/>
        <end position="527"/>
    </location>
</feature>
<dbReference type="CDD" id="cd05569">
    <property type="entry name" value="PTS_IIB_fructose"/>
    <property type="match status" value="1"/>
</dbReference>
<feature type="domain" description="PTS EIIA type-2" evidence="13">
    <location>
        <begin position="7"/>
        <end position="151"/>
    </location>
</feature>
<evidence type="ECO:0000256" key="2">
    <source>
        <dbReference type="ARBA" id="ARBA00022448"/>
    </source>
</evidence>
<evidence type="ECO:0000256" key="1">
    <source>
        <dbReference type="ARBA" id="ARBA00004429"/>
    </source>
</evidence>
<dbReference type="NCBIfam" id="TIGR00848">
    <property type="entry name" value="fruA"/>
    <property type="match status" value="1"/>
</dbReference>
<dbReference type="InterPro" id="IPR013014">
    <property type="entry name" value="PTS_EIIC_2"/>
</dbReference>
<dbReference type="Pfam" id="PF00359">
    <property type="entry name" value="PTS_EIIA_2"/>
    <property type="match status" value="1"/>
</dbReference>
<name>A0A2W5IGE1_9ACTN</name>
<dbReference type="GO" id="GO:0005886">
    <property type="term" value="C:plasma membrane"/>
    <property type="evidence" value="ECO:0007669"/>
    <property type="project" value="UniProtKB-SubCell"/>
</dbReference>
<dbReference type="EMBL" id="QFOZ01000001">
    <property type="protein sequence ID" value="PZP90047.1"/>
    <property type="molecule type" value="Genomic_DNA"/>
</dbReference>
<evidence type="ECO:0000256" key="5">
    <source>
        <dbReference type="ARBA" id="ARBA00022597"/>
    </source>
</evidence>
<evidence type="ECO:0000256" key="9">
    <source>
        <dbReference type="ARBA" id="ARBA00022777"/>
    </source>
</evidence>
<dbReference type="InterPro" id="IPR036095">
    <property type="entry name" value="PTS_EIIB-like_sf"/>
</dbReference>
<dbReference type="InterPro" id="IPR050864">
    <property type="entry name" value="Bacterial_PTS_Sugar_Transport"/>
</dbReference>
<protein>
    <submittedName>
        <fullName evidence="16">PTS lactose transporter subunit IIC</fullName>
    </submittedName>
</protein>
<dbReference type="GO" id="GO:0016301">
    <property type="term" value="F:kinase activity"/>
    <property type="evidence" value="ECO:0007669"/>
    <property type="project" value="UniProtKB-KW"/>
</dbReference>
<organism evidence="16 17">
    <name type="scientific">Lawsonella clevelandensis</name>
    <dbReference type="NCBI Taxonomy" id="1528099"/>
    <lineage>
        <taxon>Bacteria</taxon>
        <taxon>Bacillati</taxon>
        <taxon>Actinomycetota</taxon>
        <taxon>Actinomycetes</taxon>
        <taxon>Mycobacteriales</taxon>
        <taxon>Lawsonellaceae</taxon>
        <taxon>Lawsonella</taxon>
    </lineage>
</organism>
<evidence type="ECO:0000313" key="17">
    <source>
        <dbReference type="Proteomes" id="UP000248606"/>
    </source>
</evidence>